<feature type="domain" description="Response regulatory" evidence="14">
    <location>
        <begin position="479"/>
        <end position="598"/>
    </location>
</feature>
<dbReference type="Gene3D" id="3.40.50.2300">
    <property type="match status" value="1"/>
</dbReference>
<dbReference type="SMART" id="SM00387">
    <property type="entry name" value="HATPase_c"/>
    <property type="match status" value="1"/>
</dbReference>
<dbReference type="PANTHER" id="PTHR45339">
    <property type="entry name" value="HYBRID SIGNAL TRANSDUCTION HISTIDINE KINASE J"/>
    <property type="match status" value="1"/>
</dbReference>
<dbReference type="OrthoDB" id="5287236at2"/>
<evidence type="ECO:0000256" key="4">
    <source>
        <dbReference type="ARBA" id="ARBA00022679"/>
    </source>
</evidence>
<dbReference type="eggNOG" id="COG0642">
    <property type="taxonomic scope" value="Bacteria"/>
</dbReference>
<keyword evidence="4" id="KW-0808">Transferase</keyword>
<dbReference type="InterPro" id="IPR005467">
    <property type="entry name" value="His_kinase_dom"/>
</dbReference>
<dbReference type="PRINTS" id="PR00344">
    <property type="entry name" value="BCTRLSENSOR"/>
</dbReference>
<dbReference type="KEGG" id="bex:A11Q_2439"/>
<keyword evidence="8" id="KW-0902">Two-component regulatory system</keyword>
<dbReference type="Proteomes" id="UP000012040">
    <property type="component" value="Chromosome"/>
</dbReference>
<keyword evidence="5" id="KW-0547">Nucleotide-binding</keyword>
<dbReference type="PROSITE" id="PS50109">
    <property type="entry name" value="HIS_KIN"/>
    <property type="match status" value="1"/>
</dbReference>
<dbReference type="Pfam" id="PF00072">
    <property type="entry name" value="Response_reg"/>
    <property type="match status" value="1"/>
</dbReference>
<sequence>MIFKSSSKNKILLLYVAGSFLLFIIFCFALIALNNYRVDTAALIDRYEFAKSLTDIDRMQKDAEISQLGFLLTNKRRYLAPYTEVDSQIWSNIEGLKKNGGTPAREQISLYEDSLKKKFNYMKESVSLRDEGLTDPLQVIFTGVGRRTSADLEVSYSNLLDDIKSDLDRAQQNAKKAAGSAEKLFYQVGILAFVIFTLAMWGVFRDARLRERHEEELLRAREMAVQASEFKTQFLSMMSHEVRTPLNAIIGMSELLEETPLNDKQKNYVGVFRKSGDMLLRIVNDILDLSKIEAGEMQLEPSWVELSVWLDEIQQMMLPRAEQKKIELVFENQLPVGLICQMDGNRLRQVVINLIGNAIKFTDKGEVRLQIMRPKSDQLCLVVADTGLGMTTAQMKRIFKPFQQADVSTARQYGGTGLGLFISKKILNLANATIHVESELGKRSRFTVVMPTVFKAQDVTAKPAPAAAAVDIEHFRQKSILIVDDVEDNRQLIQHYLAPAGMQITSGSDGQQALNLFEQQSFDVILMDMQMPVMNGSEAVQKIRQLEKEKKLRPTVIVALTAQAYESEREMCLKIGCNLYLSKPFKKKDLFSILDQAIRAKDNYEKQHISSQNS</sequence>
<dbReference type="Gene3D" id="1.10.287.130">
    <property type="match status" value="1"/>
</dbReference>
<dbReference type="STRING" id="1184267.A11Q_2439"/>
<feature type="modified residue" description="4-aspartylphosphate" evidence="11">
    <location>
        <position position="528"/>
    </location>
</feature>
<dbReference type="GO" id="GO:0005524">
    <property type="term" value="F:ATP binding"/>
    <property type="evidence" value="ECO:0007669"/>
    <property type="project" value="UniProtKB-KW"/>
</dbReference>
<proteinExistence type="predicted"/>
<dbReference type="InterPro" id="IPR011006">
    <property type="entry name" value="CheY-like_superfamily"/>
</dbReference>
<keyword evidence="16" id="KW-1185">Reference proteome</keyword>
<evidence type="ECO:0000259" key="14">
    <source>
        <dbReference type="PROSITE" id="PS50110"/>
    </source>
</evidence>
<evidence type="ECO:0000256" key="1">
    <source>
        <dbReference type="ARBA" id="ARBA00000085"/>
    </source>
</evidence>
<evidence type="ECO:0000256" key="2">
    <source>
        <dbReference type="ARBA" id="ARBA00012438"/>
    </source>
</evidence>
<keyword evidence="12" id="KW-0472">Membrane</keyword>
<reference evidence="15 16" key="1">
    <citation type="journal article" date="2013" name="ISME J.">
        <title>By their genes ye shall know them: genomic signatures of predatory bacteria.</title>
        <authorList>
            <person name="Pasternak Z."/>
            <person name="Pietrokovski S."/>
            <person name="Rotem O."/>
            <person name="Gophna U."/>
            <person name="Lurie-Weinberger M.N."/>
            <person name="Jurkevitch E."/>
        </authorList>
    </citation>
    <scope>NUCLEOTIDE SEQUENCE [LARGE SCALE GENOMIC DNA]</scope>
    <source>
        <strain evidence="15 16">JSS</strain>
    </source>
</reference>
<dbReference type="FunFam" id="3.30.565.10:FF:000010">
    <property type="entry name" value="Sensor histidine kinase RcsC"/>
    <property type="match status" value="1"/>
</dbReference>
<evidence type="ECO:0000256" key="10">
    <source>
        <dbReference type="ARBA" id="ARBA00068150"/>
    </source>
</evidence>
<dbReference type="EMBL" id="CP003537">
    <property type="protein sequence ID" value="AGH96655.1"/>
    <property type="molecule type" value="Genomic_DNA"/>
</dbReference>
<evidence type="ECO:0000256" key="8">
    <source>
        <dbReference type="ARBA" id="ARBA00023012"/>
    </source>
</evidence>
<evidence type="ECO:0000313" key="15">
    <source>
        <dbReference type="EMBL" id="AGH96655.1"/>
    </source>
</evidence>
<feature type="transmembrane region" description="Helical" evidence="12">
    <location>
        <begin position="184"/>
        <end position="204"/>
    </location>
</feature>
<keyword evidence="7" id="KW-0067">ATP-binding</keyword>
<dbReference type="FunFam" id="1.10.287.130:FF:000002">
    <property type="entry name" value="Two-component osmosensing histidine kinase"/>
    <property type="match status" value="1"/>
</dbReference>
<dbReference type="EC" id="2.7.13.3" evidence="2"/>
<evidence type="ECO:0000256" key="5">
    <source>
        <dbReference type="ARBA" id="ARBA00022741"/>
    </source>
</evidence>
<evidence type="ECO:0000256" key="12">
    <source>
        <dbReference type="SAM" id="Phobius"/>
    </source>
</evidence>
<keyword evidence="3 11" id="KW-0597">Phosphoprotein</keyword>
<protein>
    <recommendedName>
        <fullName evidence="10">Sensory/regulatory protein RpfC</fullName>
        <ecNumber evidence="2">2.7.13.3</ecNumber>
    </recommendedName>
</protein>
<evidence type="ECO:0000313" key="16">
    <source>
        <dbReference type="Proteomes" id="UP000012040"/>
    </source>
</evidence>
<dbReference type="AlphaFoldDB" id="M4VDU0"/>
<dbReference type="InterPro" id="IPR007891">
    <property type="entry name" value="CHASE3"/>
</dbReference>
<feature type="domain" description="Histidine kinase" evidence="13">
    <location>
        <begin position="237"/>
        <end position="454"/>
    </location>
</feature>
<dbReference type="InterPro" id="IPR036097">
    <property type="entry name" value="HisK_dim/P_sf"/>
</dbReference>
<keyword evidence="12" id="KW-0812">Transmembrane</keyword>
<dbReference type="CDD" id="cd00082">
    <property type="entry name" value="HisKA"/>
    <property type="match status" value="1"/>
</dbReference>
<evidence type="ECO:0000256" key="9">
    <source>
        <dbReference type="ARBA" id="ARBA00064003"/>
    </source>
</evidence>
<evidence type="ECO:0000256" key="7">
    <source>
        <dbReference type="ARBA" id="ARBA00022840"/>
    </source>
</evidence>
<keyword evidence="12" id="KW-1133">Transmembrane helix</keyword>
<evidence type="ECO:0000256" key="11">
    <source>
        <dbReference type="PROSITE-ProRule" id="PRU00169"/>
    </source>
</evidence>
<dbReference type="GO" id="GO:0000155">
    <property type="term" value="F:phosphorelay sensor kinase activity"/>
    <property type="evidence" value="ECO:0007669"/>
    <property type="project" value="InterPro"/>
</dbReference>
<evidence type="ECO:0000256" key="3">
    <source>
        <dbReference type="ARBA" id="ARBA00022553"/>
    </source>
</evidence>
<dbReference type="SUPFAM" id="SSF52172">
    <property type="entry name" value="CheY-like"/>
    <property type="match status" value="1"/>
</dbReference>
<dbReference type="SMART" id="SM00388">
    <property type="entry name" value="HisKA"/>
    <property type="match status" value="1"/>
</dbReference>
<dbReference type="InterPro" id="IPR004358">
    <property type="entry name" value="Sig_transdc_His_kin-like_C"/>
</dbReference>
<dbReference type="CDD" id="cd17546">
    <property type="entry name" value="REC_hyHK_CKI1_RcsC-like"/>
    <property type="match status" value="1"/>
</dbReference>
<dbReference type="RefSeq" id="WP_015471145.1">
    <property type="nucleotide sequence ID" value="NC_020813.1"/>
</dbReference>
<dbReference type="PANTHER" id="PTHR45339:SF1">
    <property type="entry name" value="HYBRID SIGNAL TRANSDUCTION HISTIDINE KINASE J"/>
    <property type="match status" value="1"/>
</dbReference>
<dbReference type="Pfam" id="PF05227">
    <property type="entry name" value="CHASE3"/>
    <property type="match status" value="1"/>
</dbReference>
<dbReference type="SUPFAM" id="SSF55874">
    <property type="entry name" value="ATPase domain of HSP90 chaperone/DNA topoisomerase II/histidine kinase"/>
    <property type="match status" value="1"/>
</dbReference>
<gene>
    <name evidence="15" type="ORF">A11Q_2439</name>
</gene>
<dbReference type="Pfam" id="PF00512">
    <property type="entry name" value="HisKA"/>
    <property type="match status" value="1"/>
</dbReference>
<evidence type="ECO:0000256" key="6">
    <source>
        <dbReference type="ARBA" id="ARBA00022777"/>
    </source>
</evidence>
<dbReference type="InterPro" id="IPR036890">
    <property type="entry name" value="HATPase_C_sf"/>
</dbReference>
<dbReference type="Gene3D" id="3.30.565.10">
    <property type="entry name" value="Histidine kinase-like ATPase, C-terminal domain"/>
    <property type="match status" value="1"/>
</dbReference>
<dbReference type="HOGENOM" id="CLU_000445_114_66_7"/>
<comment type="catalytic activity">
    <reaction evidence="1">
        <text>ATP + protein L-histidine = ADP + protein N-phospho-L-histidine.</text>
        <dbReference type="EC" id="2.7.13.3"/>
    </reaction>
</comment>
<dbReference type="Pfam" id="PF02518">
    <property type="entry name" value="HATPase_c"/>
    <property type="match status" value="1"/>
</dbReference>
<dbReference type="InterPro" id="IPR003594">
    <property type="entry name" value="HATPase_dom"/>
</dbReference>
<dbReference type="InterPro" id="IPR001789">
    <property type="entry name" value="Sig_transdc_resp-reg_receiver"/>
</dbReference>
<dbReference type="InterPro" id="IPR003661">
    <property type="entry name" value="HisK_dim/P_dom"/>
</dbReference>
<organism evidence="15 16">
    <name type="scientific">Pseudobdellovibrio exovorus JSS</name>
    <dbReference type="NCBI Taxonomy" id="1184267"/>
    <lineage>
        <taxon>Bacteria</taxon>
        <taxon>Pseudomonadati</taxon>
        <taxon>Bdellovibrionota</taxon>
        <taxon>Bdellovibrionia</taxon>
        <taxon>Bdellovibrionales</taxon>
        <taxon>Pseudobdellovibrionaceae</taxon>
        <taxon>Pseudobdellovibrio</taxon>
    </lineage>
</organism>
<dbReference type="SUPFAM" id="SSF47384">
    <property type="entry name" value="Homodimeric domain of signal transducing histidine kinase"/>
    <property type="match status" value="1"/>
</dbReference>
<accession>M4VDU0</accession>
<comment type="subunit">
    <text evidence="9">At low DSF concentrations, interacts with RpfF.</text>
</comment>
<name>M4VDU0_9BACT</name>
<dbReference type="PROSITE" id="PS50110">
    <property type="entry name" value="RESPONSE_REGULATORY"/>
    <property type="match status" value="1"/>
</dbReference>
<dbReference type="PATRIC" id="fig|1184267.3.peg.2469"/>
<feature type="transmembrane region" description="Helical" evidence="12">
    <location>
        <begin position="12"/>
        <end position="33"/>
    </location>
</feature>
<evidence type="ECO:0000259" key="13">
    <source>
        <dbReference type="PROSITE" id="PS50109"/>
    </source>
</evidence>
<dbReference type="CDD" id="cd16922">
    <property type="entry name" value="HATPase_EvgS-ArcB-TorS-like"/>
    <property type="match status" value="1"/>
</dbReference>
<dbReference type="SMART" id="SM00448">
    <property type="entry name" value="REC"/>
    <property type="match status" value="1"/>
</dbReference>
<keyword evidence="6" id="KW-0418">Kinase</keyword>